<keyword evidence="7" id="KW-0406">Ion transport</keyword>
<gene>
    <name evidence="10" type="ORF">HNQ52_002925</name>
</gene>
<dbReference type="Gene3D" id="3.40.50.300">
    <property type="entry name" value="P-loop containing nucleotide triphosphate hydrolases"/>
    <property type="match status" value="1"/>
</dbReference>
<evidence type="ECO:0000313" key="10">
    <source>
        <dbReference type="EMBL" id="MBB5209356.1"/>
    </source>
</evidence>
<keyword evidence="3" id="KW-0410">Iron transport</keyword>
<dbReference type="Pfam" id="PF08402">
    <property type="entry name" value="TOBE_2"/>
    <property type="match status" value="1"/>
</dbReference>
<evidence type="ECO:0000256" key="6">
    <source>
        <dbReference type="ARBA" id="ARBA00023004"/>
    </source>
</evidence>
<dbReference type="PROSITE" id="PS50893">
    <property type="entry name" value="ABC_TRANSPORTER_2"/>
    <property type="match status" value="1"/>
</dbReference>
<keyword evidence="5 10" id="KW-0067">ATP-binding</keyword>
<dbReference type="CDD" id="cd03259">
    <property type="entry name" value="ABC_Carb_Solutes_like"/>
    <property type="match status" value="1"/>
</dbReference>
<organism evidence="10 11">
    <name type="scientific">Chiayiivirga flava</name>
    <dbReference type="NCBI Taxonomy" id="659595"/>
    <lineage>
        <taxon>Bacteria</taxon>
        <taxon>Pseudomonadati</taxon>
        <taxon>Pseudomonadota</taxon>
        <taxon>Gammaproteobacteria</taxon>
        <taxon>Lysobacterales</taxon>
        <taxon>Lysobacteraceae</taxon>
        <taxon>Chiayiivirga</taxon>
    </lineage>
</organism>
<feature type="domain" description="ABC transporter" evidence="9">
    <location>
        <begin position="14"/>
        <end position="246"/>
    </location>
</feature>
<name>A0A7W8DA38_9GAMM</name>
<keyword evidence="4" id="KW-0547">Nucleotide-binding</keyword>
<dbReference type="PANTHER" id="PTHR42781">
    <property type="entry name" value="SPERMIDINE/PUTRESCINE IMPORT ATP-BINDING PROTEIN POTA"/>
    <property type="match status" value="1"/>
</dbReference>
<keyword evidence="11" id="KW-1185">Reference proteome</keyword>
<evidence type="ECO:0000256" key="1">
    <source>
        <dbReference type="ARBA" id="ARBA00022448"/>
    </source>
</evidence>
<evidence type="ECO:0000256" key="8">
    <source>
        <dbReference type="ARBA" id="ARBA00023136"/>
    </source>
</evidence>
<dbReference type="InterPro" id="IPR003593">
    <property type="entry name" value="AAA+_ATPase"/>
</dbReference>
<keyword evidence="1" id="KW-0813">Transport</keyword>
<dbReference type="Pfam" id="PF00005">
    <property type="entry name" value="ABC_tran"/>
    <property type="match status" value="1"/>
</dbReference>
<keyword evidence="8" id="KW-0472">Membrane</keyword>
<dbReference type="GO" id="GO:0043190">
    <property type="term" value="C:ATP-binding cassette (ABC) transporter complex"/>
    <property type="evidence" value="ECO:0007669"/>
    <property type="project" value="InterPro"/>
</dbReference>
<dbReference type="InterPro" id="IPR050093">
    <property type="entry name" value="ABC_SmlMolc_Importer"/>
</dbReference>
<evidence type="ECO:0000256" key="7">
    <source>
        <dbReference type="ARBA" id="ARBA00023065"/>
    </source>
</evidence>
<sequence length="356" mass="38189">MSDSTTRPGTPPLLQLADVACDIAGNRIVEQVSFSLAPGELACLLGPSGCGKTTLLRAVAGFQALAHGSIALRGREVANVRGGDAPERRGVGFVFQDLALFPHLRVDANVGFGLDTLARGDRAARIDQTLALLGLDGLQRRFPHELSGGQQQRVALARSLAPQPDLLLLDEPFSSLDAHLRVNLRTELREVLKRLGIAALLVTHDQDEAFGFADTLGVMHAGRLLQWGTGFDVYHRPATAFVAKFVGEGRLLRARVLDASRIDTAVGAILTPDAMQAAPGSEAHLLLRPDDVRPANGDGFETTVVAASFRGAETFYTLRLHNGEEIAALFPSHLRYAVGQTVHARLDLQHVVVFAD</sequence>
<dbReference type="GO" id="GO:0015408">
    <property type="term" value="F:ABC-type ferric iron transporter activity"/>
    <property type="evidence" value="ECO:0007669"/>
    <property type="project" value="InterPro"/>
</dbReference>
<keyword evidence="2" id="KW-1003">Cell membrane</keyword>
<dbReference type="SUPFAM" id="SSF50331">
    <property type="entry name" value="MOP-like"/>
    <property type="match status" value="1"/>
</dbReference>
<dbReference type="SUPFAM" id="SSF52540">
    <property type="entry name" value="P-loop containing nucleoside triphosphate hydrolases"/>
    <property type="match status" value="1"/>
</dbReference>
<dbReference type="AlphaFoldDB" id="A0A7W8DA38"/>
<dbReference type="Proteomes" id="UP000521199">
    <property type="component" value="Unassembled WGS sequence"/>
</dbReference>
<keyword evidence="6" id="KW-0408">Iron</keyword>
<dbReference type="InterPro" id="IPR003439">
    <property type="entry name" value="ABC_transporter-like_ATP-bd"/>
</dbReference>
<dbReference type="GO" id="GO:0016887">
    <property type="term" value="F:ATP hydrolysis activity"/>
    <property type="evidence" value="ECO:0007669"/>
    <property type="project" value="InterPro"/>
</dbReference>
<dbReference type="InterPro" id="IPR015853">
    <property type="entry name" value="ABC_transpr_FbpC"/>
</dbReference>
<evidence type="ECO:0000256" key="5">
    <source>
        <dbReference type="ARBA" id="ARBA00022840"/>
    </source>
</evidence>
<accession>A0A7W8DA38</accession>
<dbReference type="RefSeq" id="WP_183961903.1">
    <property type="nucleotide sequence ID" value="NZ_JACHHP010000006.1"/>
</dbReference>
<dbReference type="PROSITE" id="PS00211">
    <property type="entry name" value="ABC_TRANSPORTER_1"/>
    <property type="match status" value="1"/>
</dbReference>
<evidence type="ECO:0000256" key="4">
    <source>
        <dbReference type="ARBA" id="ARBA00022741"/>
    </source>
</evidence>
<evidence type="ECO:0000259" key="9">
    <source>
        <dbReference type="PROSITE" id="PS50893"/>
    </source>
</evidence>
<proteinExistence type="predicted"/>
<dbReference type="EMBL" id="JACHHP010000006">
    <property type="protein sequence ID" value="MBB5209356.1"/>
    <property type="molecule type" value="Genomic_DNA"/>
</dbReference>
<reference evidence="10 11" key="1">
    <citation type="submission" date="2020-08" db="EMBL/GenBank/DDBJ databases">
        <title>Genomic Encyclopedia of Type Strains, Phase IV (KMG-IV): sequencing the most valuable type-strain genomes for metagenomic binning, comparative biology and taxonomic classification.</title>
        <authorList>
            <person name="Goeker M."/>
        </authorList>
    </citation>
    <scope>NUCLEOTIDE SEQUENCE [LARGE SCALE GENOMIC DNA]</scope>
    <source>
        <strain evidence="10 11">DSM 24163</strain>
    </source>
</reference>
<evidence type="ECO:0000256" key="3">
    <source>
        <dbReference type="ARBA" id="ARBA00022496"/>
    </source>
</evidence>
<comment type="caution">
    <text evidence="10">The sequence shown here is derived from an EMBL/GenBank/DDBJ whole genome shotgun (WGS) entry which is preliminary data.</text>
</comment>
<dbReference type="PANTHER" id="PTHR42781:SF4">
    <property type="entry name" value="SPERMIDINE_PUTRESCINE IMPORT ATP-BINDING PROTEIN POTA"/>
    <property type="match status" value="1"/>
</dbReference>
<evidence type="ECO:0000256" key="2">
    <source>
        <dbReference type="ARBA" id="ARBA00022475"/>
    </source>
</evidence>
<protein>
    <submittedName>
        <fullName evidence="10">Iron(III) transport system ATP-binding protein</fullName>
    </submittedName>
</protein>
<dbReference type="GO" id="GO:0015697">
    <property type="term" value="P:quaternary ammonium group transport"/>
    <property type="evidence" value="ECO:0007669"/>
    <property type="project" value="UniProtKB-ARBA"/>
</dbReference>
<dbReference type="InterPro" id="IPR008995">
    <property type="entry name" value="Mo/tungstate-bd_C_term_dom"/>
</dbReference>
<dbReference type="GO" id="GO:0005524">
    <property type="term" value="F:ATP binding"/>
    <property type="evidence" value="ECO:0007669"/>
    <property type="project" value="UniProtKB-KW"/>
</dbReference>
<evidence type="ECO:0000313" key="11">
    <source>
        <dbReference type="Proteomes" id="UP000521199"/>
    </source>
</evidence>
<dbReference type="FunFam" id="3.40.50.300:FF:000425">
    <property type="entry name" value="Probable ABC transporter, ATP-binding subunit"/>
    <property type="match status" value="1"/>
</dbReference>
<dbReference type="InterPro" id="IPR017871">
    <property type="entry name" value="ABC_transporter-like_CS"/>
</dbReference>
<dbReference type="SMART" id="SM00382">
    <property type="entry name" value="AAA"/>
    <property type="match status" value="1"/>
</dbReference>
<dbReference type="InterPro" id="IPR027417">
    <property type="entry name" value="P-loop_NTPase"/>
</dbReference>
<dbReference type="InterPro" id="IPR013611">
    <property type="entry name" value="Transp-assoc_OB_typ2"/>
</dbReference>